<keyword evidence="1" id="KW-0472">Membrane</keyword>
<feature type="transmembrane region" description="Helical" evidence="1">
    <location>
        <begin position="6"/>
        <end position="22"/>
    </location>
</feature>
<feature type="transmembrane region" description="Helical" evidence="1">
    <location>
        <begin position="66"/>
        <end position="88"/>
    </location>
</feature>
<gene>
    <name evidence="2" type="ORF">ACFSBH_04420</name>
</gene>
<dbReference type="EMBL" id="JBHUDE010000017">
    <property type="protein sequence ID" value="MFD1606892.1"/>
    <property type="molecule type" value="Genomic_DNA"/>
</dbReference>
<evidence type="ECO:0000256" key="1">
    <source>
        <dbReference type="SAM" id="Phobius"/>
    </source>
</evidence>
<keyword evidence="3" id="KW-1185">Reference proteome</keyword>
<evidence type="ECO:0000313" key="2">
    <source>
        <dbReference type="EMBL" id="MFD1606892.1"/>
    </source>
</evidence>
<name>A0ABW4HP59_9BACI</name>
<dbReference type="Proteomes" id="UP001597221">
    <property type="component" value="Unassembled WGS sequence"/>
</dbReference>
<evidence type="ECO:0000313" key="3">
    <source>
        <dbReference type="Proteomes" id="UP001597221"/>
    </source>
</evidence>
<feature type="transmembrane region" description="Helical" evidence="1">
    <location>
        <begin position="42"/>
        <end position="60"/>
    </location>
</feature>
<feature type="transmembrane region" description="Helical" evidence="1">
    <location>
        <begin position="95"/>
        <end position="115"/>
    </location>
</feature>
<proteinExistence type="predicted"/>
<accession>A0ABW4HP59</accession>
<organism evidence="2 3">
    <name type="scientific">Oceanobacillus luteolus</name>
    <dbReference type="NCBI Taxonomy" id="1274358"/>
    <lineage>
        <taxon>Bacteria</taxon>
        <taxon>Bacillati</taxon>
        <taxon>Bacillota</taxon>
        <taxon>Bacilli</taxon>
        <taxon>Bacillales</taxon>
        <taxon>Bacillaceae</taxon>
        <taxon>Oceanobacillus</taxon>
    </lineage>
</organism>
<keyword evidence="1" id="KW-0812">Transmembrane</keyword>
<protein>
    <submittedName>
        <fullName evidence="2">Uncharacterized protein</fullName>
    </submittedName>
</protein>
<comment type="caution">
    <text evidence="2">The sequence shown here is derived from an EMBL/GenBank/DDBJ whole genome shotgun (WGS) entry which is preliminary data.</text>
</comment>
<keyword evidence="1" id="KW-1133">Transmembrane helix</keyword>
<reference evidence="3" key="1">
    <citation type="journal article" date="2019" name="Int. J. Syst. Evol. Microbiol.">
        <title>The Global Catalogue of Microorganisms (GCM) 10K type strain sequencing project: providing services to taxonomists for standard genome sequencing and annotation.</title>
        <authorList>
            <consortium name="The Broad Institute Genomics Platform"/>
            <consortium name="The Broad Institute Genome Sequencing Center for Infectious Disease"/>
            <person name="Wu L."/>
            <person name="Ma J."/>
        </authorList>
    </citation>
    <scope>NUCLEOTIDE SEQUENCE [LARGE SCALE GENOMIC DNA]</scope>
    <source>
        <strain evidence="3">CGMCC 1.12376</strain>
    </source>
</reference>
<sequence length="116" mass="13057">MGSFSVLGAIVVLTGWFALVEYDQYTESDKKKILERIKNSPAAILTIALMPVGLIVNMLGTFMGSLLLVMIGATLIFIQSIIVSLLFWRKKRWKSILLLVTMFILGVLLYIPLFLY</sequence>
<dbReference type="RefSeq" id="WP_251512709.1">
    <property type="nucleotide sequence ID" value="NZ_JAMBON010000007.1"/>
</dbReference>